<sequence>MAAPFCISTSENFIKVKFTESFHHTRHYRGLINGIVSVVDNNIHVPRWALLVDWGDWFIQIPEEEKLCMRFLKEYQELGLAYLVNITPKHPIVDWQMEKITDSNPELEIVTTDDVKVGEYWLETKGIKLLTFLENVNETWFNKSASFTHLIKKYGVSDEQFDSH</sequence>
<reference evidence="1 2" key="1">
    <citation type="submission" date="2023-06" db="EMBL/GenBank/DDBJ databases">
        <title>Alteromonas sp. ASW11-36 isolated from intertidal sand.</title>
        <authorList>
            <person name="Li Y."/>
        </authorList>
    </citation>
    <scope>NUCLEOTIDE SEQUENCE [LARGE SCALE GENOMIC DNA]</scope>
    <source>
        <strain evidence="1 2">ASW11-36</strain>
    </source>
</reference>
<keyword evidence="2" id="KW-1185">Reference proteome</keyword>
<organism evidence="1 2">
    <name type="scientific">Alteromonas arenosi</name>
    <dbReference type="NCBI Taxonomy" id="3055817"/>
    <lineage>
        <taxon>Bacteria</taxon>
        <taxon>Pseudomonadati</taxon>
        <taxon>Pseudomonadota</taxon>
        <taxon>Gammaproteobacteria</taxon>
        <taxon>Alteromonadales</taxon>
        <taxon>Alteromonadaceae</taxon>
        <taxon>Alteromonas/Salinimonas group</taxon>
        <taxon>Alteromonas</taxon>
    </lineage>
</organism>
<proteinExistence type="predicted"/>
<dbReference type="Proteomes" id="UP001234343">
    <property type="component" value="Unassembled WGS sequence"/>
</dbReference>
<evidence type="ECO:0000313" key="1">
    <source>
        <dbReference type="EMBL" id="MDM7861214.1"/>
    </source>
</evidence>
<name>A0ABT7SYX7_9ALTE</name>
<dbReference type="EMBL" id="JAUCBP010000007">
    <property type="protein sequence ID" value="MDM7861214.1"/>
    <property type="molecule type" value="Genomic_DNA"/>
</dbReference>
<accession>A0ABT7SYX7</accession>
<dbReference type="RefSeq" id="WP_289365601.1">
    <property type="nucleotide sequence ID" value="NZ_JAUCBP010000007.1"/>
</dbReference>
<gene>
    <name evidence="1" type="ORF">QTP81_11475</name>
</gene>
<evidence type="ECO:0000313" key="2">
    <source>
        <dbReference type="Proteomes" id="UP001234343"/>
    </source>
</evidence>
<protein>
    <submittedName>
        <fullName evidence="1">Uncharacterized protein</fullName>
    </submittedName>
</protein>
<comment type="caution">
    <text evidence="1">The sequence shown here is derived from an EMBL/GenBank/DDBJ whole genome shotgun (WGS) entry which is preliminary data.</text>
</comment>